<dbReference type="Proteomes" id="UP000800035">
    <property type="component" value="Unassembled WGS sequence"/>
</dbReference>
<evidence type="ECO:0000256" key="14">
    <source>
        <dbReference type="SAM" id="Phobius"/>
    </source>
</evidence>
<feature type="region of interest" description="Disordered" evidence="13">
    <location>
        <begin position="289"/>
        <end position="566"/>
    </location>
</feature>
<dbReference type="GO" id="GO:0005789">
    <property type="term" value="C:endoplasmic reticulum membrane"/>
    <property type="evidence" value="ECO:0007669"/>
    <property type="project" value="TreeGrafter"/>
</dbReference>
<evidence type="ECO:0000256" key="13">
    <source>
        <dbReference type="SAM" id="MobiDB-lite"/>
    </source>
</evidence>
<keyword evidence="6 14" id="KW-0812">Transmembrane</keyword>
<dbReference type="Gene3D" id="3.30.40.10">
    <property type="entry name" value="Zinc/RING finger domain, C3HC4 (zinc finger)"/>
    <property type="match status" value="1"/>
</dbReference>
<name>A0A6A5U437_9PLEO</name>
<organism evidence="16 17">
    <name type="scientific">Byssothecium circinans</name>
    <dbReference type="NCBI Taxonomy" id="147558"/>
    <lineage>
        <taxon>Eukaryota</taxon>
        <taxon>Fungi</taxon>
        <taxon>Dikarya</taxon>
        <taxon>Ascomycota</taxon>
        <taxon>Pezizomycotina</taxon>
        <taxon>Dothideomycetes</taxon>
        <taxon>Pleosporomycetidae</taxon>
        <taxon>Pleosporales</taxon>
        <taxon>Massarineae</taxon>
        <taxon>Massarinaceae</taxon>
        <taxon>Byssothecium</taxon>
    </lineage>
</organism>
<keyword evidence="8" id="KW-0863">Zinc-finger</keyword>
<dbReference type="PANTHER" id="PTHR13145">
    <property type="entry name" value="SSM4 PROTEIN"/>
    <property type="match status" value="1"/>
</dbReference>
<feature type="domain" description="RING-CH-type" evidence="15">
    <location>
        <begin position="34"/>
        <end position="95"/>
    </location>
</feature>
<dbReference type="EC" id="2.3.2.27" evidence="4"/>
<dbReference type="Pfam" id="PF12906">
    <property type="entry name" value="RINGv"/>
    <property type="match status" value="1"/>
</dbReference>
<evidence type="ECO:0000256" key="11">
    <source>
        <dbReference type="ARBA" id="ARBA00022989"/>
    </source>
</evidence>
<sequence length="1527" mass="169965">MYRVNSNALEGDVPGPATAPPPRRTANVAASSDRAAEDADTCRICRGEGTADEPLFYPCKCSGSIKYVHQECLMEWLSHSQKKYCELCKTSFRFTKLYHPGMPNSIPTSIFIRRAALHVLSMFMTWCRALLVASVWLILLPWCMRVVWRSLFWVGDGGWTREETGSQSPPSQSRLPETSSFWPFYVEIFLLGRHQEIPRKVPANTTASNHTTVDYLRSPSLLSDITFLHWFKSQAANRFVLDVFEGQIITLLVVVAFILIFLIREWVVQQQPVINMVALGDNAIAQQAQMQDEHNNANEEVDSEEEEEDGQEEEQVVEEEEDDEPTNDDRLARPDLDDAPRQPMPSSRRSSAAIEDTQEESAESSPSQRPVMPARDQSSVAAEIRRGLEENHTWSFADVPQSQGDTRKPEPNSVPDSWEDGGTEHAATGGADLNTTEQDPGSDNSSESWQQIPETMVDNPEQKASGEGKGKAKAVEPGLDDSTDILPAHSEAQFHPPLAPHLEPPAAESNDTPTDASECGSDSYRDTFETDNEEATGEQPAELIREPSPTTPERIDENRQHGLPPNRNFRERILDWVYRDVAQGVPAQEDVADDEVVVQVLADFEHFDQIAARGNERAANAPIQDPEVAAAAAQAGIDVNDQDAIDDAEDLEGIMELIGMQGPLTGLFQNAMFSAVLISATLACAVWLPYLWGKVVILFMGSPVALFVKLPLQIIATLADLFVDGALCITAGLVYGTLQVASIIIKVCTLNYMNRFTERPIGLLTAPAYNIANNAAIRLGNLIADSPLLPPPTYFRLSMNSHVALRTIQNMTSHTLNQTSSMVTTLCEEFPVESASKAAIHALRQMPATVQSATAAIYNKSTEMLSWLLTTKSYKITLDLDLGHNVSFAYAALEHWTATDRLIAVLAGYGFFALAGAIYLKRSTPLTSSQQGQKVERILSEVLQQAGGVLKVILIISIEMLIFPLYCGLLLDMALLPLFKDASLYTRWQFTRESPWTAGFVHWFIGTCYMFHFALFVSMCRKILRKGVLYFIRDPDDPTFHPVRDVLERSVTTQLRKIAFSGLVYGGLVIVCLGGVVWILDQATVDVLPIHWVSHAPSLEFPLDLLFYNFLTPVVIKFYKPSDGLHAVSKWWFKICARFLRMSNFLFGDKNGDEEGRKVNGEMVFEGKYVRAPASDQVRIPKGDPVFVEVDKDNVRKDGNNEGGGVHNSSNLVTKVYIPPWFRVRIALFVFTIWIFAAITGISVTIIPLIFGRYLFSLFLPKHIEMNDIHAFSLGIYTLGSMVYTLYQAYKFISSLHPIPSPLATLYNISHTTLRVSLHALRFAYVWTSLILLIPLLFAILIELYLLMPLHAYFGPSEPHVIHVIQDWTLGFLYARLAARIIFSNRASRPARAFSAVIADGYMNPNAQITTRCFLLPTLALFLVAISFPALFAVVTMKTILWGASDVVKAQVWRFCYPALGLAGAAVWAAKEGVGVVGRWRMVVRDEVYLIGERLHNFGERRVRVGRGREAETEAEVEVEVGRAGGA</sequence>
<evidence type="ECO:0000256" key="1">
    <source>
        <dbReference type="ARBA" id="ARBA00000900"/>
    </source>
</evidence>
<keyword evidence="12 14" id="KW-0472">Membrane</keyword>
<feature type="transmembrane region" description="Helical" evidence="14">
    <location>
        <begin position="952"/>
        <end position="976"/>
    </location>
</feature>
<feature type="compositionally biased region" description="Acidic residues" evidence="13">
    <location>
        <begin position="299"/>
        <end position="326"/>
    </location>
</feature>
<feature type="compositionally biased region" description="Polar residues" evidence="13">
    <location>
        <begin position="433"/>
        <end position="453"/>
    </location>
</feature>
<feature type="compositionally biased region" description="Low complexity" evidence="13">
    <location>
        <begin position="344"/>
        <end position="353"/>
    </location>
</feature>
<feature type="compositionally biased region" description="Basic and acidic residues" evidence="13">
    <location>
        <begin position="383"/>
        <end position="392"/>
    </location>
</feature>
<evidence type="ECO:0000256" key="3">
    <source>
        <dbReference type="ARBA" id="ARBA00004906"/>
    </source>
</evidence>
<evidence type="ECO:0000259" key="15">
    <source>
        <dbReference type="PROSITE" id="PS51292"/>
    </source>
</evidence>
<dbReference type="FunFam" id="3.30.40.10:FF:000287">
    <property type="entry name" value="RING finger membrane protein"/>
    <property type="match status" value="1"/>
</dbReference>
<dbReference type="PROSITE" id="PS51292">
    <property type="entry name" value="ZF_RING_CH"/>
    <property type="match status" value="1"/>
</dbReference>
<feature type="transmembrane region" description="Helical" evidence="14">
    <location>
        <begin position="1452"/>
        <end position="1470"/>
    </location>
</feature>
<feature type="transmembrane region" description="Helical" evidence="14">
    <location>
        <begin position="696"/>
        <end position="719"/>
    </location>
</feature>
<keyword evidence="5" id="KW-0808">Transferase</keyword>
<feature type="transmembrane region" description="Helical" evidence="14">
    <location>
        <begin position="115"/>
        <end position="139"/>
    </location>
</feature>
<keyword evidence="11 14" id="KW-1133">Transmembrane helix</keyword>
<feature type="transmembrane region" description="Helical" evidence="14">
    <location>
        <begin position="1324"/>
        <end position="1348"/>
    </location>
</feature>
<evidence type="ECO:0000256" key="9">
    <source>
        <dbReference type="ARBA" id="ARBA00022786"/>
    </source>
</evidence>
<dbReference type="EMBL" id="ML976988">
    <property type="protein sequence ID" value="KAF1957746.1"/>
    <property type="molecule type" value="Genomic_DNA"/>
</dbReference>
<dbReference type="InterPro" id="IPR056521">
    <property type="entry name" value="MARCHF6-like_C"/>
</dbReference>
<evidence type="ECO:0000256" key="10">
    <source>
        <dbReference type="ARBA" id="ARBA00022833"/>
    </source>
</evidence>
<keyword evidence="7" id="KW-0479">Metal-binding</keyword>
<dbReference type="InterPro" id="IPR011016">
    <property type="entry name" value="Znf_RING-CH"/>
</dbReference>
<protein>
    <recommendedName>
        <fullName evidence="4">RING-type E3 ubiquitin transferase</fullName>
        <ecNumber evidence="4">2.3.2.27</ecNumber>
    </recommendedName>
</protein>
<accession>A0A6A5U437</accession>
<dbReference type="GO" id="GO:0061630">
    <property type="term" value="F:ubiquitin protein ligase activity"/>
    <property type="evidence" value="ECO:0007669"/>
    <property type="project" value="UniProtKB-EC"/>
</dbReference>
<keyword evidence="17" id="KW-1185">Reference proteome</keyword>
<feature type="compositionally biased region" description="Basic and acidic residues" evidence="13">
    <location>
        <begin position="327"/>
        <end position="340"/>
    </location>
</feature>
<evidence type="ECO:0000313" key="17">
    <source>
        <dbReference type="Proteomes" id="UP000800035"/>
    </source>
</evidence>
<evidence type="ECO:0000256" key="5">
    <source>
        <dbReference type="ARBA" id="ARBA00022679"/>
    </source>
</evidence>
<comment type="pathway">
    <text evidence="3">Protein modification; protein ubiquitination.</text>
</comment>
<comment type="subcellular location">
    <subcellularLocation>
        <location evidence="2">Membrane</location>
        <topology evidence="2">Multi-pass membrane protein</topology>
    </subcellularLocation>
</comment>
<evidence type="ECO:0000256" key="6">
    <source>
        <dbReference type="ARBA" id="ARBA00022692"/>
    </source>
</evidence>
<evidence type="ECO:0000256" key="4">
    <source>
        <dbReference type="ARBA" id="ARBA00012483"/>
    </source>
</evidence>
<proteinExistence type="predicted"/>
<feature type="transmembrane region" description="Helical" evidence="14">
    <location>
        <begin position="996"/>
        <end position="1017"/>
    </location>
</feature>
<dbReference type="OrthoDB" id="1108038at2759"/>
<evidence type="ECO:0000313" key="16">
    <source>
        <dbReference type="EMBL" id="KAF1957746.1"/>
    </source>
</evidence>
<feature type="transmembrane region" description="Helical" evidence="14">
    <location>
        <begin position="1058"/>
        <end position="1080"/>
    </location>
</feature>
<feature type="transmembrane region" description="Helical" evidence="14">
    <location>
        <begin position="1360"/>
        <end position="1379"/>
    </location>
</feature>
<dbReference type="InterPro" id="IPR013083">
    <property type="entry name" value="Znf_RING/FYVE/PHD"/>
</dbReference>
<feature type="transmembrane region" description="Helical" evidence="14">
    <location>
        <begin position="1092"/>
        <end position="1111"/>
    </location>
</feature>
<evidence type="ECO:0000256" key="7">
    <source>
        <dbReference type="ARBA" id="ARBA00022723"/>
    </source>
</evidence>
<gene>
    <name evidence="16" type="ORF">CC80DRAFT_469686</name>
</gene>
<dbReference type="SUPFAM" id="SSF57850">
    <property type="entry name" value="RING/U-box"/>
    <property type="match status" value="1"/>
</dbReference>
<feature type="transmembrane region" description="Helical" evidence="14">
    <location>
        <begin position="1271"/>
        <end position="1290"/>
    </location>
</feature>
<reference evidence="16" key="1">
    <citation type="journal article" date="2020" name="Stud. Mycol.">
        <title>101 Dothideomycetes genomes: a test case for predicting lifestyles and emergence of pathogens.</title>
        <authorList>
            <person name="Haridas S."/>
            <person name="Albert R."/>
            <person name="Binder M."/>
            <person name="Bloem J."/>
            <person name="Labutti K."/>
            <person name="Salamov A."/>
            <person name="Andreopoulos B."/>
            <person name="Baker S."/>
            <person name="Barry K."/>
            <person name="Bills G."/>
            <person name="Bluhm B."/>
            <person name="Cannon C."/>
            <person name="Castanera R."/>
            <person name="Culley D."/>
            <person name="Daum C."/>
            <person name="Ezra D."/>
            <person name="Gonzalez J."/>
            <person name="Henrissat B."/>
            <person name="Kuo A."/>
            <person name="Liang C."/>
            <person name="Lipzen A."/>
            <person name="Lutzoni F."/>
            <person name="Magnuson J."/>
            <person name="Mondo S."/>
            <person name="Nolan M."/>
            <person name="Ohm R."/>
            <person name="Pangilinan J."/>
            <person name="Park H.-J."/>
            <person name="Ramirez L."/>
            <person name="Alfaro M."/>
            <person name="Sun H."/>
            <person name="Tritt A."/>
            <person name="Yoshinaga Y."/>
            <person name="Zwiers L.-H."/>
            <person name="Turgeon B."/>
            <person name="Goodwin S."/>
            <person name="Spatafora J."/>
            <person name="Crous P."/>
            <person name="Grigoriev I."/>
        </authorList>
    </citation>
    <scope>NUCLEOTIDE SEQUENCE</scope>
    <source>
        <strain evidence="16">CBS 675.92</strain>
    </source>
</reference>
<comment type="catalytic activity">
    <reaction evidence="1">
        <text>S-ubiquitinyl-[E2 ubiquitin-conjugating enzyme]-L-cysteine + [acceptor protein]-L-lysine = [E2 ubiquitin-conjugating enzyme]-L-cysteine + N(6)-ubiquitinyl-[acceptor protein]-L-lysine.</text>
        <dbReference type="EC" id="2.3.2.27"/>
    </reaction>
</comment>
<feature type="transmembrane region" description="Helical" evidence="14">
    <location>
        <begin position="667"/>
        <end position="690"/>
    </location>
</feature>
<dbReference type="GO" id="GO:0008270">
    <property type="term" value="F:zinc ion binding"/>
    <property type="evidence" value="ECO:0007669"/>
    <property type="project" value="UniProtKB-KW"/>
</dbReference>
<keyword evidence="9" id="KW-0833">Ubl conjugation pathway</keyword>
<evidence type="ECO:0000256" key="2">
    <source>
        <dbReference type="ARBA" id="ARBA00004141"/>
    </source>
</evidence>
<evidence type="ECO:0000256" key="8">
    <source>
        <dbReference type="ARBA" id="ARBA00022771"/>
    </source>
</evidence>
<dbReference type="SMART" id="SM00744">
    <property type="entry name" value="RINGv"/>
    <property type="match status" value="1"/>
</dbReference>
<feature type="transmembrane region" description="Helical" evidence="14">
    <location>
        <begin position="248"/>
        <end position="267"/>
    </location>
</feature>
<keyword evidence="10" id="KW-0862">Zinc</keyword>
<dbReference type="Pfam" id="PF23113">
    <property type="entry name" value="MARCHF6_C"/>
    <property type="match status" value="1"/>
</dbReference>
<dbReference type="GO" id="GO:0036503">
    <property type="term" value="P:ERAD pathway"/>
    <property type="evidence" value="ECO:0007669"/>
    <property type="project" value="TreeGrafter"/>
</dbReference>
<evidence type="ECO:0000256" key="12">
    <source>
        <dbReference type="ARBA" id="ARBA00023136"/>
    </source>
</evidence>
<feature type="transmembrane region" description="Helical" evidence="14">
    <location>
        <begin position="726"/>
        <end position="745"/>
    </location>
</feature>
<dbReference type="CDD" id="cd16702">
    <property type="entry name" value="RING_CH-C4HC3_MARCH6"/>
    <property type="match status" value="1"/>
</dbReference>
<feature type="transmembrane region" description="Helical" evidence="14">
    <location>
        <begin position="1413"/>
        <end position="1432"/>
    </location>
</feature>
<dbReference type="PANTHER" id="PTHR13145:SF0">
    <property type="entry name" value="E3 UBIQUITIN-PROTEIN LIGASE MARCHF6"/>
    <property type="match status" value="1"/>
</dbReference>
<feature type="compositionally biased region" description="Basic and acidic residues" evidence="13">
    <location>
        <begin position="460"/>
        <end position="474"/>
    </location>
</feature>
<feature type="transmembrane region" description="Helical" evidence="14">
    <location>
        <begin position="1226"/>
        <end position="1251"/>
    </location>
</feature>
<feature type="region of interest" description="Disordered" evidence="13">
    <location>
        <begin position="1"/>
        <end position="32"/>
    </location>
</feature>